<keyword evidence="9" id="KW-1185">Reference proteome</keyword>
<dbReference type="PROSITE" id="PS00211">
    <property type="entry name" value="ABC_TRANSPORTER_1"/>
    <property type="match status" value="1"/>
</dbReference>
<comment type="caution">
    <text evidence="8">The sequence shown here is derived from an EMBL/GenBank/DDBJ whole genome shotgun (WGS) entry which is preliminary data.</text>
</comment>
<evidence type="ECO:0000256" key="3">
    <source>
        <dbReference type="ARBA" id="ARBA00022741"/>
    </source>
</evidence>
<dbReference type="SMART" id="SM00382">
    <property type="entry name" value="AAA"/>
    <property type="match status" value="1"/>
</dbReference>
<organism evidence="8 9">
    <name type="scientific">Georgenia deserti</name>
    <dbReference type="NCBI Taxonomy" id="2093781"/>
    <lineage>
        <taxon>Bacteria</taxon>
        <taxon>Bacillati</taxon>
        <taxon>Actinomycetota</taxon>
        <taxon>Actinomycetes</taxon>
        <taxon>Micrococcales</taxon>
        <taxon>Bogoriellaceae</taxon>
        <taxon>Georgenia</taxon>
    </lineage>
</organism>
<dbReference type="CDD" id="cd03230">
    <property type="entry name" value="ABC_DR_subfamily_A"/>
    <property type="match status" value="1"/>
</dbReference>
<name>A0ABW4L4R5_9MICO</name>
<feature type="region of interest" description="Disordered" evidence="6">
    <location>
        <begin position="318"/>
        <end position="337"/>
    </location>
</feature>
<dbReference type="PROSITE" id="PS50893">
    <property type="entry name" value="ABC_TRANSPORTER_2"/>
    <property type="match status" value="1"/>
</dbReference>
<dbReference type="InterPro" id="IPR050763">
    <property type="entry name" value="ABC_transporter_ATP-binding"/>
</dbReference>
<evidence type="ECO:0000256" key="6">
    <source>
        <dbReference type="SAM" id="MobiDB-lite"/>
    </source>
</evidence>
<dbReference type="Gene3D" id="3.40.50.300">
    <property type="entry name" value="P-loop containing nucleotide triphosphate hydrolases"/>
    <property type="match status" value="1"/>
</dbReference>
<evidence type="ECO:0000313" key="8">
    <source>
        <dbReference type="EMBL" id="MFD1718159.1"/>
    </source>
</evidence>
<evidence type="ECO:0000256" key="4">
    <source>
        <dbReference type="ARBA" id="ARBA00022840"/>
    </source>
</evidence>
<keyword evidence="4 8" id="KW-0067">ATP-binding</keyword>
<dbReference type="SUPFAM" id="SSF52540">
    <property type="entry name" value="P-loop containing nucleoside triphosphate hydrolases"/>
    <property type="match status" value="1"/>
</dbReference>
<dbReference type="PANTHER" id="PTHR42711:SF16">
    <property type="entry name" value="ABC TRANSPORTER ATP-BINDING PROTEIN"/>
    <property type="match status" value="1"/>
</dbReference>
<dbReference type="PANTHER" id="PTHR42711">
    <property type="entry name" value="ABC TRANSPORTER ATP-BINDING PROTEIN"/>
    <property type="match status" value="1"/>
</dbReference>
<dbReference type="RefSeq" id="WP_388005874.1">
    <property type="nucleotide sequence ID" value="NZ_JBHUEE010000004.1"/>
</dbReference>
<dbReference type="InterPro" id="IPR003593">
    <property type="entry name" value="AAA+_ATPase"/>
</dbReference>
<keyword evidence="2" id="KW-0813">Transport</keyword>
<keyword evidence="3" id="KW-0547">Nucleotide-binding</keyword>
<dbReference type="Pfam" id="PF00005">
    <property type="entry name" value="ABC_tran"/>
    <property type="match status" value="1"/>
</dbReference>
<dbReference type="InterPro" id="IPR017871">
    <property type="entry name" value="ABC_transporter-like_CS"/>
</dbReference>
<reference evidence="9" key="1">
    <citation type="journal article" date="2019" name="Int. J. Syst. Evol. Microbiol.">
        <title>The Global Catalogue of Microorganisms (GCM) 10K type strain sequencing project: providing services to taxonomists for standard genome sequencing and annotation.</title>
        <authorList>
            <consortium name="The Broad Institute Genomics Platform"/>
            <consortium name="The Broad Institute Genome Sequencing Center for Infectious Disease"/>
            <person name="Wu L."/>
            <person name="Ma J."/>
        </authorList>
    </citation>
    <scope>NUCLEOTIDE SEQUENCE [LARGE SCALE GENOMIC DNA]</scope>
    <source>
        <strain evidence="9">JCM 17130</strain>
    </source>
</reference>
<proteinExistence type="predicted"/>
<evidence type="ECO:0000256" key="5">
    <source>
        <dbReference type="ARBA" id="ARBA00023251"/>
    </source>
</evidence>
<dbReference type="GO" id="GO:0005524">
    <property type="term" value="F:ATP binding"/>
    <property type="evidence" value="ECO:0007669"/>
    <property type="project" value="UniProtKB-KW"/>
</dbReference>
<evidence type="ECO:0000256" key="1">
    <source>
        <dbReference type="ARBA" id="ARBA00004202"/>
    </source>
</evidence>
<dbReference type="InterPro" id="IPR003439">
    <property type="entry name" value="ABC_transporter-like_ATP-bd"/>
</dbReference>
<gene>
    <name evidence="8" type="ORF">ACFSE6_09950</name>
</gene>
<evidence type="ECO:0000313" key="9">
    <source>
        <dbReference type="Proteomes" id="UP001597277"/>
    </source>
</evidence>
<keyword evidence="5" id="KW-0046">Antibiotic resistance</keyword>
<accession>A0ABW4L4R5</accession>
<protein>
    <submittedName>
        <fullName evidence="8">ABC transporter ATP-binding protein</fullName>
    </submittedName>
</protein>
<sequence>MSSPAADPALSVTDLRKSYGTRPAVRGVGFTAERGVLTAVLGPNGAGKTTTVECCAGLRRADAGTIEVLGRAVVSGARSAGYPAELRARVGVMLQDGGLPQAPKAGAVLEHVARLHHAPADPSQLLDRLGLRTVARTSVRRLSGGQRQRLALAAALVGRPELVFLDEPSAGLDPQVRLDVWELLRELRDAGVSMVLTTHLMQEAEELADHVVIIDDGRVVARGSPGELTGPEVVRVLPRQADDVAAVAAVLRHGLAGHDRFAVSAHSTEVTVQSAQPPDAAIVAAVGTALAEAGYGDAQIRADRRTLEDVFLELTGRRLGGPQTALAPEEPQRREPA</sequence>
<dbReference type="InterPro" id="IPR027417">
    <property type="entry name" value="P-loop_NTPase"/>
</dbReference>
<feature type="domain" description="ABC transporter" evidence="7">
    <location>
        <begin position="10"/>
        <end position="241"/>
    </location>
</feature>
<evidence type="ECO:0000256" key="2">
    <source>
        <dbReference type="ARBA" id="ARBA00022448"/>
    </source>
</evidence>
<evidence type="ECO:0000259" key="7">
    <source>
        <dbReference type="PROSITE" id="PS50893"/>
    </source>
</evidence>
<comment type="subcellular location">
    <subcellularLocation>
        <location evidence="1">Cell membrane</location>
        <topology evidence="1">Peripheral membrane protein</topology>
    </subcellularLocation>
</comment>
<dbReference type="EMBL" id="JBHUEE010000004">
    <property type="protein sequence ID" value="MFD1718159.1"/>
    <property type="molecule type" value="Genomic_DNA"/>
</dbReference>
<dbReference type="Proteomes" id="UP001597277">
    <property type="component" value="Unassembled WGS sequence"/>
</dbReference>